<dbReference type="InterPro" id="IPR050109">
    <property type="entry name" value="HTH-type_TetR-like_transc_reg"/>
</dbReference>
<dbReference type="InterPro" id="IPR001647">
    <property type="entry name" value="HTH_TetR"/>
</dbReference>
<dbReference type="PANTHER" id="PTHR30055:SF234">
    <property type="entry name" value="HTH-TYPE TRANSCRIPTIONAL REGULATOR BETI"/>
    <property type="match status" value="1"/>
</dbReference>
<dbReference type="InterPro" id="IPR009057">
    <property type="entry name" value="Homeodomain-like_sf"/>
</dbReference>
<dbReference type="PROSITE" id="PS50977">
    <property type="entry name" value="HTH_TETR_2"/>
    <property type="match status" value="1"/>
</dbReference>
<dbReference type="Pfam" id="PF00440">
    <property type="entry name" value="TetR_N"/>
    <property type="match status" value="1"/>
</dbReference>
<reference evidence="6 7" key="1">
    <citation type="submission" date="2019-03" db="EMBL/GenBank/DDBJ databases">
        <title>Genomic Encyclopedia of Archaeal and Bacterial Type Strains, Phase II (KMG-II): from individual species to whole genera.</title>
        <authorList>
            <person name="Goeker M."/>
        </authorList>
    </citation>
    <scope>NUCLEOTIDE SEQUENCE [LARGE SCALE GENOMIC DNA]</scope>
    <source>
        <strain evidence="6 7">DSM 24323</strain>
    </source>
</reference>
<dbReference type="Gene3D" id="1.10.357.10">
    <property type="entry name" value="Tetracycline Repressor, domain 2"/>
    <property type="match status" value="1"/>
</dbReference>
<comment type="caution">
    <text evidence="6">The sequence shown here is derived from an EMBL/GenBank/DDBJ whole genome shotgun (WGS) entry which is preliminary data.</text>
</comment>
<dbReference type="GO" id="GO:0003700">
    <property type="term" value="F:DNA-binding transcription factor activity"/>
    <property type="evidence" value="ECO:0007669"/>
    <property type="project" value="TreeGrafter"/>
</dbReference>
<keyword evidence="1" id="KW-0805">Transcription regulation</keyword>
<feature type="domain" description="HTH tetR-type" evidence="5">
    <location>
        <begin position="29"/>
        <end position="89"/>
    </location>
</feature>
<protein>
    <submittedName>
        <fullName evidence="6">Regulatory TetR family protein</fullName>
    </submittedName>
</protein>
<dbReference type="AlphaFoldDB" id="A0A4V3ENI3"/>
<feature type="DNA-binding region" description="H-T-H motif" evidence="4">
    <location>
        <begin position="52"/>
        <end position="71"/>
    </location>
</feature>
<evidence type="ECO:0000259" key="5">
    <source>
        <dbReference type="PROSITE" id="PS50977"/>
    </source>
</evidence>
<dbReference type="EMBL" id="SOAW01000001">
    <property type="protein sequence ID" value="TDT33948.1"/>
    <property type="molecule type" value="Genomic_DNA"/>
</dbReference>
<accession>A0A4V3ENI3</accession>
<organism evidence="6 7">
    <name type="scientific">Naumannella halotolerans</name>
    <dbReference type="NCBI Taxonomy" id="993414"/>
    <lineage>
        <taxon>Bacteria</taxon>
        <taxon>Bacillati</taxon>
        <taxon>Actinomycetota</taxon>
        <taxon>Actinomycetes</taxon>
        <taxon>Propionibacteriales</taxon>
        <taxon>Propionibacteriaceae</taxon>
        <taxon>Naumannella</taxon>
    </lineage>
</organism>
<keyword evidence="3" id="KW-0804">Transcription</keyword>
<dbReference type="GO" id="GO:0000976">
    <property type="term" value="F:transcription cis-regulatory region binding"/>
    <property type="evidence" value="ECO:0007669"/>
    <property type="project" value="TreeGrafter"/>
</dbReference>
<keyword evidence="2 4" id="KW-0238">DNA-binding</keyword>
<keyword evidence="7" id="KW-1185">Reference proteome</keyword>
<evidence type="ECO:0000256" key="2">
    <source>
        <dbReference type="ARBA" id="ARBA00023125"/>
    </source>
</evidence>
<evidence type="ECO:0000256" key="1">
    <source>
        <dbReference type="ARBA" id="ARBA00023015"/>
    </source>
</evidence>
<evidence type="ECO:0000313" key="7">
    <source>
        <dbReference type="Proteomes" id="UP000295371"/>
    </source>
</evidence>
<evidence type="ECO:0000256" key="3">
    <source>
        <dbReference type="ARBA" id="ARBA00023163"/>
    </source>
</evidence>
<evidence type="ECO:0000256" key="4">
    <source>
        <dbReference type="PROSITE-ProRule" id="PRU00335"/>
    </source>
</evidence>
<gene>
    <name evidence="6" type="ORF">CLV29_1585</name>
</gene>
<name>A0A4V3ENI3_9ACTN</name>
<dbReference type="PRINTS" id="PR00455">
    <property type="entry name" value="HTHTETR"/>
</dbReference>
<proteinExistence type="predicted"/>
<sequence>MVIGDGPPPDAAIDPKLYRTYGMVPRVRTSSRNDILDAALQVVDAEGGADLTYDSVAKQAGLTKAGLMYHFPSKEDMMIAVIEHVLTRWRSELEAELGVPLEETTLAERVRAFVTFAGEGGVTRGEFVIFFETLRRPALAGPCRQYLQQWFGFGPSTDPTPLMLTWFAANGMWIAEATGIVEINAAQRTALVDAMLRMVGGDER</sequence>
<dbReference type="PANTHER" id="PTHR30055">
    <property type="entry name" value="HTH-TYPE TRANSCRIPTIONAL REGULATOR RUTR"/>
    <property type="match status" value="1"/>
</dbReference>
<dbReference type="Pfam" id="PF17937">
    <property type="entry name" value="TetR_C_28"/>
    <property type="match status" value="1"/>
</dbReference>
<dbReference type="SUPFAM" id="SSF48498">
    <property type="entry name" value="Tetracyclin repressor-like, C-terminal domain"/>
    <property type="match status" value="1"/>
</dbReference>
<dbReference type="InterPro" id="IPR036271">
    <property type="entry name" value="Tet_transcr_reg_TetR-rel_C_sf"/>
</dbReference>
<dbReference type="Proteomes" id="UP000295371">
    <property type="component" value="Unassembled WGS sequence"/>
</dbReference>
<evidence type="ECO:0000313" key="6">
    <source>
        <dbReference type="EMBL" id="TDT33948.1"/>
    </source>
</evidence>
<dbReference type="SUPFAM" id="SSF46689">
    <property type="entry name" value="Homeodomain-like"/>
    <property type="match status" value="1"/>
</dbReference>
<dbReference type="InterPro" id="IPR041479">
    <property type="entry name" value="TetR_CgmR_C"/>
</dbReference>